<dbReference type="Proteomes" id="UP000824782">
    <property type="component" value="Unassembled WGS sequence"/>
</dbReference>
<evidence type="ECO:0000313" key="2">
    <source>
        <dbReference type="EMBL" id="KAG8568544.1"/>
    </source>
</evidence>
<protein>
    <submittedName>
        <fullName evidence="2">Uncharacterized protein</fullName>
    </submittedName>
</protein>
<evidence type="ECO:0000313" key="3">
    <source>
        <dbReference type="Proteomes" id="UP000824782"/>
    </source>
</evidence>
<keyword evidence="1" id="KW-0472">Membrane</keyword>
<keyword evidence="1" id="KW-1133">Transmembrane helix</keyword>
<feature type="transmembrane region" description="Helical" evidence="1">
    <location>
        <begin position="47"/>
        <end position="67"/>
    </location>
</feature>
<gene>
    <name evidence="2" type="ORF">GDO81_014057</name>
</gene>
<evidence type="ECO:0000256" key="1">
    <source>
        <dbReference type="SAM" id="Phobius"/>
    </source>
</evidence>
<dbReference type="AlphaFoldDB" id="A0AAV7B7S8"/>
<organism evidence="2 3">
    <name type="scientific">Engystomops pustulosus</name>
    <name type="common">Tungara frog</name>
    <name type="synonym">Physalaemus pustulosus</name>
    <dbReference type="NCBI Taxonomy" id="76066"/>
    <lineage>
        <taxon>Eukaryota</taxon>
        <taxon>Metazoa</taxon>
        <taxon>Chordata</taxon>
        <taxon>Craniata</taxon>
        <taxon>Vertebrata</taxon>
        <taxon>Euteleostomi</taxon>
        <taxon>Amphibia</taxon>
        <taxon>Batrachia</taxon>
        <taxon>Anura</taxon>
        <taxon>Neobatrachia</taxon>
        <taxon>Hyloidea</taxon>
        <taxon>Leptodactylidae</taxon>
        <taxon>Leiuperinae</taxon>
        <taxon>Engystomops</taxon>
    </lineage>
</organism>
<proteinExistence type="predicted"/>
<dbReference type="EMBL" id="WNYA01000006">
    <property type="protein sequence ID" value="KAG8568544.1"/>
    <property type="molecule type" value="Genomic_DNA"/>
</dbReference>
<name>A0AAV7B7S8_ENGPU</name>
<keyword evidence="1" id="KW-0812">Transmembrane</keyword>
<reference evidence="2" key="1">
    <citation type="thesis" date="2020" institute="ProQuest LLC" country="789 East Eisenhower Parkway, Ann Arbor, MI, USA">
        <title>Comparative Genomics and Chromosome Evolution.</title>
        <authorList>
            <person name="Mudd A.B."/>
        </authorList>
    </citation>
    <scope>NUCLEOTIDE SEQUENCE</scope>
    <source>
        <strain evidence="2">237g6f4</strain>
        <tissue evidence="2">Blood</tissue>
    </source>
</reference>
<comment type="caution">
    <text evidence="2">The sequence shown here is derived from an EMBL/GenBank/DDBJ whole genome shotgun (WGS) entry which is preliminary data.</text>
</comment>
<accession>A0AAV7B7S8</accession>
<keyword evidence="3" id="KW-1185">Reference proteome</keyword>
<sequence>MENEAAKTVDNQMEKYIVTIMGKSESQMDIVEKSNKSVRKSWSVVEIGLSVLLFLMTCGLIALLVLYTTNKGKKNLI</sequence>